<dbReference type="InterPro" id="IPR026444">
    <property type="entry name" value="Secre_tail"/>
</dbReference>
<dbReference type="AlphaFoldDB" id="A0A382FIX7"/>
<dbReference type="Pfam" id="PF24981">
    <property type="entry name" value="Beta-prop_ATRN-LZTR1"/>
    <property type="match status" value="1"/>
</dbReference>
<protein>
    <submittedName>
        <fullName evidence="5">Uncharacterized protein</fullName>
    </submittedName>
</protein>
<dbReference type="InterPro" id="IPR015915">
    <property type="entry name" value="Kelch-typ_b-propeller"/>
</dbReference>
<evidence type="ECO:0000256" key="2">
    <source>
        <dbReference type="ARBA" id="ARBA00022737"/>
    </source>
</evidence>
<keyword evidence="1" id="KW-0880">Kelch repeat</keyword>
<feature type="domain" description="FlgD/Vpr Ig-like" evidence="3">
    <location>
        <begin position="353"/>
        <end position="403"/>
    </location>
</feature>
<feature type="domain" description="Attractin/MKLN-like beta-propeller" evidence="4">
    <location>
        <begin position="138"/>
        <end position="304"/>
    </location>
</feature>
<dbReference type="Gene3D" id="2.60.40.4070">
    <property type="match status" value="1"/>
</dbReference>
<dbReference type="PANTHER" id="PTHR24412:SF489">
    <property type="entry name" value="RING FINGER DOMAIN AND KELCH REPEAT-CONTAINING PROTEIN DDB_G0271372"/>
    <property type="match status" value="1"/>
</dbReference>
<dbReference type="SMART" id="SM00612">
    <property type="entry name" value="Kelch"/>
    <property type="match status" value="4"/>
</dbReference>
<evidence type="ECO:0000256" key="1">
    <source>
        <dbReference type="ARBA" id="ARBA00022441"/>
    </source>
</evidence>
<dbReference type="Pfam" id="PF13860">
    <property type="entry name" value="FlgD_ig"/>
    <property type="match status" value="1"/>
</dbReference>
<dbReference type="PANTHER" id="PTHR24412">
    <property type="entry name" value="KELCH PROTEIN"/>
    <property type="match status" value="1"/>
</dbReference>
<gene>
    <name evidence="5" type="ORF">METZ01_LOCUS215910</name>
</gene>
<dbReference type="InterPro" id="IPR006652">
    <property type="entry name" value="Kelch_1"/>
</dbReference>
<evidence type="ECO:0000259" key="3">
    <source>
        <dbReference type="Pfam" id="PF13860"/>
    </source>
</evidence>
<proteinExistence type="predicted"/>
<keyword evidence="2" id="KW-0677">Repeat</keyword>
<name>A0A382FIX7_9ZZZZ</name>
<dbReference type="Gene3D" id="2.120.10.80">
    <property type="entry name" value="Kelch-type beta propeller"/>
    <property type="match status" value="2"/>
</dbReference>
<dbReference type="NCBIfam" id="TIGR04183">
    <property type="entry name" value="Por_Secre_tail"/>
    <property type="match status" value="1"/>
</dbReference>
<accession>A0A382FIX7</accession>
<evidence type="ECO:0000259" key="4">
    <source>
        <dbReference type="Pfam" id="PF24981"/>
    </source>
</evidence>
<dbReference type="EMBL" id="UINC01050283">
    <property type="protein sequence ID" value="SVB63056.1"/>
    <property type="molecule type" value="Genomic_DNA"/>
</dbReference>
<sequence length="417" mass="47094">MKNIVYTITIIFSLLSKTIAQNDTLTLQWEPTVNYGTAGQRTVLVNDTLWHIGGRSDHGIPFGYHFSDFSFIEYKSTEDDYWEIDTVKTLFRVFINAESYNGNIYIFGGVGYGEYPEEMEIFNTSSRTISFGSPLVYPRKSSGSVQYNGKIYLIGGYDGSPSDRVCIYDISSDSWSTGAPLPVAMETEAVYYDGKIIVIGGYSYSDGVRDEIFEYDISSDSWSQVGTTPAPVSAHKLAIFQDQIFVIGDYVDLNLLWKYNISDNSWVDYHSNYFGRRHASTVIHDNKLHIIAGNSKLDDVYQRYNIVQSIDLSPLLTSGNTTILANSFQLNQNYPNPFNPTTTINYSINKNGNIKIVIFDMLGKQVKSLVNKNNISGKHQVLWNGKNDADKTLPSGQYYYTIEMDGITKSRKMILLK</sequence>
<evidence type="ECO:0000313" key="5">
    <source>
        <dbReference type="EMBL" id="SVB63056.1"/>
    </source>
</evidence>
<dbReference type="InterPro" id="IPR056737">
    <property type="entry name" value="Beta-prop_ATRN-MKLN-like"/>
</dbReference>
<organism evidence="5">
    <name type="scientific">marine metagenome</name>
    <dbReference type="NCBI Taxonomy" id="408172"/>
    <lineage>
        <taxon>unclassified sequences</taxon>
        <taxon>metagenomes</taxon>
        <taxon>ecological metagenomes</taxon>
    </lineage>
</organism>
<reference evidence="5" key="1">
    <citation type="submission" date="2018-05" db="EMBL/GenBank/DDBJ databases">
        <authorList>
            <person name="Lanie J.A."/>
            <person name="Ng W.-L."/>
            <person name="Kazmierczak K.M."/>
            <person name="Andrzejewski T.M."/>
            <person name="Davidsen T.M."/>
            <person name="Wayne K.J."/>
            <person name="Tettelin H."/>
            <person name="Glass J.I."/>
            <person name="Rusch D."/>
            <person name="Podicherti R."/>
            <person name="Tsui H.-C.T."/>
            <person name="Winkler M.E."/>
        </authorList>
    </citation>
    <scope>NUCLEOTIDE SEQUENCE</scope>
</reference>
<dbReference type="SUPFAM" id="SSF117281">
    <property type="entry name" value="Kelch motif"/>
    <property type="match status" value="1"/>
</dbReference>
<dbReference type="InterPro" id="IPR025965">
    <property type="entry name" value="FlgD/Vpr_Ig-like"/>
</dbReference>